<dbReference type="InterPro" id="IPR036345">
    <property type="entry name" value="ExoRNase_PH_dom2_sf"/>
</dbReference>
<name>A0A1X0QCI5_9MICR</name>
<accession>A0A1X0QCI5</accession>
<dbReference type="GO" id="GO:0005730">
    <property type="term" value="C:nucleolus"/>
    <property type="evidence" value="ECO:0007669"/>
    <property type="project" value="UniProtKB-SubCell"/>
</dbReference>
<dbReference type="InterPro" id="IPR050590">
    <property type="entry name" value="Exosome_comp_Rrp42_subfam"/>
</dbReference>
<keyword evidence="4" id="KW-0963">Cytoplasm</keyword>
<proteinExistence type="inferred from homology"/>
<evidence type="ECO:0000313" key="8">
    <source>
        <dbReference type="Proteomes" id="UP000192356"/>
    </source>
</evidence>
<dbReference type="VEuPathDB" id="MicrosporidiaDB:HERIO_684"/>
<keyword evidence="8" id="KW-1185">Reference proteome</keyword>
<sequence>MNQIKNDLNKEEKEFINKVIANSKRIDGRKFKEQREFTFNSINNNSYIYTLGNTAFEMKVDYKGKTSENNYIEPSDKLLSYIPDFILKMEVLEKYLSEIKISVSIDIKIYRDDGNVYDGVFNCLSSIFSDIQIPCLNVLDNTTSSLYKDNMEMINRKFFNVKIDLGFSTTYAIFGTQGIIDPILAEENSCDATLHIHVMNYNIKYYFKSDGKLSINDILELFKLN</sequence>
<dbReference type="SUPFAM" id="SSF54211">
    <property type="entry name" value="Ribosomal protein S5 domain 2-like"/>
    <property type="match status" value="1"/>
</dbReference>
<dbReference type="GO" id="GO:0034473">
    <property type="term" value="P:U1 snRNA 3'-end processing"/>
    <property type="evidence" value="ECO:0007669"/>
    <property type="project" value="TreeGrafter"/>
</dbReference>
<dbReference type="GO" id="GO:0071035">
    <property type="term" value="P:nuclear polyadenylation-dependent rRNA catabolic process"/>
    <property type="evidence" value="ECO:0007669"/>
    <property type="project" value="TreeGrafter"/>
</dbReference>
<dbReference type="GO" id="GO:0000176">
    <property type="term" value="C:nuclear exosome (RNase complex)"/>
    <property type="evidence" value="ECO:0007669"/>
    <property type="project" value="TreeGrafter"/>
</dbReference>
<keyword evidence="5" id="KW-0271">Exosome</keyword>
<reference evidence="7 8" key="1">
    <citation type="journal article" date="2017" name="Environ. Microbiol.">
        <title>Decay of the glycolytic pathway and adaptation to intranuclear parasitism within Enterocytozoonidae microsporidia.</title>
        <authorList>
            <person name="Wiredu Boakye D."/>
            <person name="Jaroenlak P."/>
            <person name="Prachumwat A."/>
            <person name="Williams T.A."/>
            <person name="Bateman K.S."/>
            <person name="Itsathitphaisarn O."/>
            <person name="Sritunyalucksana K."/>
            <person name="Paszkiewicz K.H."/>
            <person name="Moore K.A."/>
            <person name="Stentiford G.D."/>
            <person name="Williams B.A."/>
        </authorList>
    </citation>
    <scope>NUCLEOTIDE SEQUENCE [LARGE SCALE GENOMIC DNA]</scope>
    <source>
        <strain evidence="7 8">GB1</strain>
    </source>
</reference>
<dbReference type="InterPro" id="IPR020568">
    <property type="entry name" value="Ribosomal_Su5_D2-typ_SF"/>
</dbReference>
<dbReference type="PANTHER" id="PTHR11097:SF8">
    <property type="entry name" value="EXOSOME COMPLEX COMPONENT RRP42"/>
    <property type="match status" value="1"/>
</dbReference>
<gene>
    <name evidence="7" type="ORF">HERIO_684</name>
</gene>
<dbReference type="AlphaFoldDB" id="A0A1X0QCI5"/>
<dbReference type="GO" id="GO:0034475">
    <property type="term" value="P:U4 snRNA 3'-end processing"/>
    <property type="evidence" value="ECO:0007669"/>
    <property type="project" value="TreeGrafter"/>
</dbReference>
<dbReference type="GO" id="GO:0071038">
    <property type="term" value="P:TRAMP-dependent tRNA surveillance pathway"/>
    <property type="evidence" value="ECO:0007669"/>
    <property type="project" value="TreeGrafter"/>
</dbReference>
<evidence type="ECO:0000256" key="2">
    <source>
        <dbReference type="ARBA" id="ARBA00004604"/>
    </source>
</evidence>
<evidence type="ECO:0000256" key="3">
    <source>
        <dbReference type="ARBA" id="ARBA00006678"/>
    </source>
</evidence>
<dbReference type="OrthoDB" id="10264038at2759"/>
<evidence type="ECO:0000313" key="7">
    <source>
        <dbReference type="EMBL" id="ORD97452.1"/>
    </source>
</evidence>
<dbReference type="GO" id="GO:0000177">
    <property type="term" value="C:cytoplasmic exosome (RNase complex)"/>
    <property type="evidence" value="ECO:0007669"/>
    <property type="project" value="TreeGrafter"/>
</dbReference>
<evidence type="ECO:0000256" key="4">
    <source>
        <dbReference type="ARBA" id="ARBA00022490"/>
    </source>
</evidence>
<protein>
    <recommendedName>
        <fullName evidence="6">Ribosomal RNA-processing protein 42</fullName>
    </recommendedName>
</protein>
<dbReference type="GO" id="GO:0035925">
    <property type="term" value="F:mRNA 3'-UTR AU-rich region binding"/>
    <property type="evidence" value="ECO:0007669"/>
    <property type="project" value="TreeGrafter"/>
</dbReference>
<dbReference type="GO" id="GO:0016075">
    <property type="term" value="P:rRNA catabolic process"/>
    <property type="evidence" value="ECO:0007669"/>
    <property type="project" value="TreeGrafter"/>
</dbReference>
<dbReference type="VEuPathDB" id="MicrosporidiaDB:A0H76_1458"/>
<organism evidence="7 8">
    <name type="scientific">Hepatospora eriocheir</name>
    <dbReference type="NCBI Taxonomy" id="1081669"/>
    <lineage>
        <taxon>Eukaryota</taxon>
        <taxon>Fungi</taxon>
        <taxon>Fungi incertae sedis</taxon>
        <taxon>Microsporidia</taxon>
        <taxon>Hepatosporidae</taxon>
        <taxon>Hepatospora</taxon>
    </lineage>
</organism>
<dbReference type="GO" id="GO:0000467">
    <property type="term" value="P:exonucleolytic trimming to generate mature 3'-end of 5.8S rRNA from tricistronic rRNA transcript (SSU-rRNA, 5.8S rRNA, LSU-rRNA)"/>
    <property type="evidence" value="ECO:0007669"/>
    <property type="project" value="TreeGrafter"/>
</dbReference>
<evidence type="ECO:0000256" key="6">
    <source>
        <dbReference type="ARBA" id="ARBA00042523"/>
    </source>
</evidence>
<dbReference type="EMBL" id="LVKB01000022">
    <property type="protein sequence ID" value="ORD97452.1"/>
    <property type="molecule type" value="Genomic_DNA"/>
</dbReference>
<dbReference type="SUPFAM" id="SSF55666">
    <property type="entry name" value="Ribonuclease PH domain 2-like"/>
    <property type="match status" value="1"/>
</dbReference>
<dbReference type="Proteomes" id="UP000192356">
    <property type="component" value="Unassembled WGS sequence"/>
</dbReference>
<dbReference type="PANTHER" id="PTHR11097">
    <property type="entry name" value="EXOSOME COMPLEX EXONUCLEASE RIBOSOMAL RNA PROCESSING PROTEIN"/>
    <property type="match status" value="1"/>
</dbReference>
<dbReference type="InterPro" id="IPR027408">
    <property type="entry name" value="PNPase/RNase_PH_dom_sf"/>
</dbReference>
<comment type="caution">
    <text evidence="7">The sequence shown here is derived from an EMBL/GenBank/DDBJ whole genome shotgun (WGS) entry which is preliminary data.</text>
</comment>
<dbReference type="GO" id="GO:0034476">
    <property type="term" value="P:U5 snRNA 3'-end processing"/>
    <property type="evidence" value="ECO:0007669"/>
    <property type="project" value="TreeGrafter"/>
</dbReference>
<comment type="subcellular location">
    <subcellularLocation>
        <location evidence="1">Cytoplasm</location>
    </subcellularLocation>
    <subcellularLocation>
        <location evidence="2">Nucleus</location>
        <location evidence="2">Nucleolus</location>
    </subcellularLocation>
</comment>
<comment type="similarity">
    <text evidence="3">Belongs to the RNase PH family.</text>
</comment>
<evidence type="ECO:0000256" key="1">
    <source>
        <dbReference type="ARBA" id="ARBA00004496"/>
    </source>
</evidence>
<dbReference type="Gene3D" id="3.30.230.70">
    <property type="entry name" value="GHMP Kinase, N-terminal domain"/>
    <property type="match status" value="1"/>
</dbReference>
<dbReference type="GO" id="GO:0071028">
    <property type="term" value="P:nuclear mRNA surveillance"/>
    <property type="evidence" value="ECO:0007669"/>
    <property type="project" value="TreeGrafter"/>
</dbReference>
<evidence type="ECO:0000256" key="5">
    <source>
        <dbReference type="ARBA" id="ARBA00022835"/>
    </source>
</evidence>